<proteinExistence type="predicted"/>
<protein>
    <submittedName>
        <fullName evidence="2">Uncharacterized protein</fullName>
    </submittedName>
</protein>
<sequence>MHFGKGKPSNEMGGSSNEICHLSHKNDNEGGWSIYSSVPSHALICELLLALPTLPPISNITLRVNLSVEFLLLHFGVD</sequence>
<evidence type="ECO:0000256" key="1">
    <source>
        <dbReference type="SAM" id="MobiDB-lite"/>
    </source>
</evidence>
<accession>A0A2P2N1K8</accession>
<evidence type="ECO:0000313" key="2">
    <source>
        <dbReference type="EMBL" id="MBX36337.1"/>
    </source>
</evidence>
<dbReference type="AlphaFoldDB" id="A0A2P2N1K8"/>
<feature type="region of interest" description="Disordered" evidence="1">
    <location>
        <begin position="1"/>
        <end position="21"/>
    </location>
</feature>
<organism evidence="2">
    <name type="scientific">Rhizophora mucronata</name>
    <name type="common">Asiatic mangrove</name>
    <dbReference type="NCBI Taxonomy" id="61149"/>
    <lineage>
        <taxon>Eukaryota</taxon>
        <taxon>Viridiplantae</taxon>
        <taxon>Streptophyta</taxon>
        <taxon>Embryophyta</taxon>
        <taxon>Tracheophyta</taxon>
        <taxon>Spermatophyta</taxon>
        <taxon>Magnoliopsida</taxon>
        <taxon>eudicotyledons</taxon>
        <taxon>Gunneridae</taxon>
        <taxon>Pentapetalae</taxon>
        <taxon>rosids</taxon>
        <taxon>fabids</taxon>
        <taxon>Malpighiales</taxon>
        <taxon>Rhizophoraceae</taxon>
        <taxon>Rhizophora</taxon>
    </lineage>
</organism>
<reference evidence="2" key="1">
    <citation type="submission" date="2018-02" db="EMBL/GenBank/DDBJ databases">
        <title>Rhizophora mucronata_Transcriptome.</title>
        <authorList>
            <person name="Meera S.P."/>
            <person name="Sreeshan A."/>
            <person name="Augustine A."/>
        </authorList>
    </citation>
    <scope>NUCLEOTIDE SEQUENCE</scope>
    <source>
        <tissue evidence="2">Leaf</tissue>
    </source>
</reference>
<name>A0A2P2N1K8_RHIMU</name>
<dbReference type="EMBL" id="GGEC01055853">
    <property type="protein sequence ID" value="MBX36337.1"/>
    <property type="molecule type" value="Transcribed_RNA"/>
</dbReference>